<organism evidence="7 8">
    <name type="scientific">Listeria swaminathanii</name>
    <dbReference type="NCBI Taxonomy" id="2713501"/>
    <lineage>
        <taxon>Bacteria</taxon>
        <taxon>Bacillati</taxon>
        <taxon>Bacillota</taxon>
        <taxon>Bacilli</taxon>
        <taxon>Bacillales</taxon>
        <taxon>Listeriaceae</taxon>
        <taxon>Listeria</taxon>
    </lineage>
</organism>
<feature type="transmembrane region" description="Helical" evidence="5">
    <location>
        <begin position="88"/>
        <end position="105"/>
    </location>
</feature>
<keyword evidence="2 5" id="KW-0812">Transmembrane</keyword>
<keyword evidence="4 5" id="KW-0472">Membrane</keyword>
<accession>A0A7X0ZYC9</accession>
<dbReference type="Proteomes" id="UP000572016">
    <property type="component" value="Unassembled WGS sequence"/>
</dbReference>
<evidence type="ECO:0000259" key="6">
    <source>
        <dbReference type="Pfam" id="PF05154"/>
    </source>
</evidence>
<evidence type="ECO:0000256" key="1">
    <source>
        <dbReference type="ARBA" id="ARBA00004141"/>
    </source>
</evidence>
<evidence type="ECO:0000256" key="3">
    <source>
        <dbReference type="ARBA" id="ARBA00022989"/>
    </source>
</evidence>
<sequence length="173" mass="19531">MSKKVVGLGDVYDLGFQPLNDKERWKMEESFKVDIDMEVSDDGKFVVISDTGLRFAKLKPIEKNGLTYEEQEYVKETLHTADLKSKSTAVLLSLFFGGLGIGHFYTGNWIYGLIILIGSVSLFFLLGFLWIPILLVLTFIDCFVVASEVTAANEKIKRQLISQIKLQKLTNRA</sequence>
<comment type="subcellular location">
    <subcellularLocation>
        <location evidence="1">Membrane</location>
        <topology evidence="1">Multi-pass membrane protein</topology>
    </subcellularLocation>
</comment>
<reference evidence="7 8" key="1">
    <citation type="submission" date="2020-03" db="EMBL/GenBank/DDBJ databases">
        <title>Soil Listeria distribution.</title>
        <authorList>
            <person name="Liao J."/>
            <person name="Wiedmann M."/>
        </authorList>
    </citation>
    <scope>NUCLEOTIDE SEQUENCE [LARGE SCALE GENOMIC DNA]</scope>
    <source>
        <strain evidence="7 8">FSL L7-0020</strain>
    </source>
</reference>
<evidence type="ECO:0000256" key="4">
    <source>
        <dbReference type="ARBA" id="ARBA00023136"/>
    </source>
</evidence>
<dbReference type="EMBL" id="JAATOD010000001">
    <property type="protein sequence ID" value="MBC2328637.1"/>
    <property type="molecule type" value="Genomic_DNA"/>
</dbReference>
<evidence type="ECO:0000313" key="7">
    <source>
        <dbReference type="EMBL" id="MBC2328637.1"/>
    </source>
</evidence>
<comment type="caution">
    <text evidence="7">The sequence shown here is derived from an EMBL/GenBank/DDBJ whole genome shotgun (WGS) entry which is preliminary data.</text>
</comment>
<feature type="domain" description="TM2" evidence="6">
    <location>
        <begin position="84"/>
        <end position="130"/>
    </location>
</feature>
<protein>
    <submittedName>
        <fullName evidence="7">TM2 domain-containing protein</fullName>
    </submittedName>
</protein>
<dbReference type="RefSeq" id="WP_185636706.1">
    <property type="nucleotide sequence ID" value="NZ_JAATOD010000001.1"/>
</dbReference>
<evidence type="ECO:0000256" key="2">
    <source>
        <dbReference type="ARBA" id="ARBA00022692"/>
    </source>
</evidence>
<proteinExistence type="predicted"/>
<name>A0A7X0ZYC9_9LIST</name>
<dbReference type="GO" id="GO:0016020">
    <property type="term" value="C:membrane"/>
    <property type="evidence" value="ECO:0007669"/>
    <property type="project" value="UniProtKB-SubCell"/>
</dbReference>
<evidence type="ECO:0000256" key="5">
    <source>
        <dbReference type="SAM" id="Phobius"/>
    </source>
</evidence>
<dbReference type="InterPro" id="IPR007829">
    <property type="entry name" value="TM2"/>
</dbReference>
<evidence type="ECO:0000313" key="8">
    <source>
        <dbReference type="Proteomes" id="UP000572016"/>
    </source>
</evidence>
<dbReference type="Pfam" id="PF05154">
    <property type="entry name" value="TM2"/>
    <property type="match status" value="1"/>
</dbReference>
<gene>
    <name evidence="7" type="ORF">HCX62_01085</name>
</gene>
<dbReference type="AlphaFoldDB" id="A0A7X0ZYC9"/>
<feature type="transmembrane region" description="Helical" evidence="5">
    <location>
        <begin position="111"/>
        <end position="137"/>
    </location>
</feature>
<keyword evidence="3 5" id="KW-1133">Transmembrane helix</keyword>